<sequence>MLEFAIVIRGMKMDVYLTANASKVMSEVDKVLMVSIYLSGAVFDWFKPRVRE</sequence>
<dbReference type="EMBL" id="LZYO01000540">
    <property type="protein sequence ID" value="ODH13228.1"/>
    <property type="molecule type" value="Genomic_DNA"/>
</dbReference>
<proteinExistence type="predicted"/>
<dbReference type="Proteomes" id="UP000242814">
    <property type="component" value="Unassembled WGS sequence"/>
</dbReference>
<dbReference type="AlphaFoldDB" id="A0A1D2J4J3"/>
<accession>A0A1D2J4J3</accession>
<evidence type="ECO:0000313" key="2">
    <source>
        <dbReference type="Proteomes" id="UP000242814"/>
    </source>
</evidence>
<reference evidence="1 2" key="1">
    <citation type="submission" date="2016-06" db="EMBL/GenBank/DDBJ databases">
        <authorList>
            <person name="Kjaerup R.B."/>
            <person name="Dalgaard T.S."/>
            <person name="Juul-Madsen H.R."/>
        </authorList>
    </citation>
    <scope>NUCLEOTIDE SEQUENCE [LARGE SCALE GENOMIC DNA]</scope>
    <source>
        <strain evidence="1 2">Pb300</strain>
    </source>
</reference>
<name>A0A1D2J4J3_PARBR</name>
<comment type="caution">
    <text evidence="1">The sequence shown here is derived from an EMBL/GenBank/DDBJ whole genome shotgun (WGS) entry which is preliminary data.</text>
</comment>
<gene>
    <name evidence="1" type="ORF">ACO22_07465</name>
</gene>
<evidence type="ECO:0000313" key="1">
    <source>
        <dbReference type="EMBL" id="ODH13228.1"/>
    </source>
</evidence>
<organism evidence="1 2">
    <name type="scientific">Paracoccidioides brasiliensis</name>
    <dbReference type="NCBI Taxonomy" id="121759"/>
    <lineage>
        <taxon>Eukaryota</taxon>
        <taxon>Fungi</taxon>
        <taxon>Dikarya</taxon>
        <taxon>Ascomycota</taxon>
        <taxon>Pezizomycotina</taxon>
        <taxon>Eurotiomycetes</taxon>
        <taxon>Eurotiomycetidae</taxon>
        <taxon>Onygenales</taxon>
        <taxon>Ajellomycetaceae</taxon>
        <taxon>Paracoccidioides</taxon>
    </lineage>
</organism>
<protein>
    <submittedName>
        <fullName evidence="1">Uncharacterized protein</fullName>
    </submittedName>
</protein>